<dbReference type="Pfam" id="PF00582">
    <property type="entry name" value="Usp"/>
    <property type="match status" value="1"/>
</dbReference>
<dbReference type="EMBL" id="MLJW01000312">
    <property type="protein sequence ID" value="OIQ89905.1"/>
    <property type="molecule type" value="Genomic_DNA"/>
</dbReference>
<dbReference type="InterPro" id="IPR006016">
    <property type="entry name" value="UspA"/>
</dbReference>
<dbReference type="PANTHER" id="PTHR46268:SF6">
    <property type="entry name" value="UNIVERSAL STRESS PROTEIN UP12"/>
    <property type="match status" value="1"/>
</dbReference>
<evidence type="ECO:0000256" key="1">
    <source>
        <dbReference type="ARBA" id="ARBA00008791"/>
    </source>
</evidence>
<comment type="caution">
    <text evidence="3">The sequence shown here is derived from an EMBL/GenBank/DDBJ whole genome shotgun (WGS) entry which is preliminary data.</text>
</comment>
<protein>
    <submittedName>
        <fullName evidence="3">Putative universal stress protein</fullName>
    </submittedName>
</protein>
<sequence length="151" mass="15861">MYTNILVAVDGSAVSDAALHHAIRLAQDQRAKLHAIHVVDIVGMPWEEVDIQDMLTFYRQQGETILARAVASAKQAGLSATSTLLETRAGGPRVAEMLADKAQGIAADLVVLGSHGRRGLTRLFSGSVAEGTARLCGAPVLIVHGPTQKSG</sequence>
<dbReference type="PRINTS" id="PR01438">
    <property type="entry name" value="UNVRSLSTRESS"/>
</dbReference>
<dbReference type="AlphaFoldDB" id="A0A1J5R1R5"/>
<feature type="domain" description="UspA" evidence="2">
    <location>
        <begin position="1"/>
        <end position="144"/>
    </location>
</feature>
<proteinExistence type="inferred from homology"/>
<dbReference type="PANTHER" id="PTHR46268">
    <property type="entry name" value="STRESS RESPONSE PROTEIN NHAX"/>
    <property type="match status" value="1"/>
</dbReference>
<evidence type="ECO:0000259" key="2">
    <source>
        <dbReference type="Pfam" id="PF00582"/>
    </source>
</evidence>
<dbReference type="PIRSF" id="PIRSF006276">
    <property type="entry name" value="UspA"/>
    <property type="match status" value="1"/>
</dbReference>
<evidence type="ECO:0000313" key="3">
    <source>
        <dbReference type="EMBL" id="OIQ89905.1"/>
    </source>
</evidence>
<dbReference type="InterPro" id="IPR006015">
    <property type="entry name" value="Universal_stress_UspA"/>
</dbReference>
<reference evidence="3" key="1">
    <citation type="submission" date="2016-10" db="EMBL/GenBank/DDBJ databases">
        <title>Sequence of Gallionella enrichment culture.</title>
        <authorList>
            <person name="Poehlein A."/>
            <person name="Muehling M."/>
            <person name="Daniel R."/>
        </authorList>
    </citation>
    <scope>NUCLEOTIDE SEQUENCE</scope>
</reference>
<dbReference type="CDD" id="cd00293">
    <property type="entry name" value="USP-like"/>
    <property type="match status" value="1"/>
</dbReference>
<organism evidence="3">
    <name type="scientific">mine drainage metagenome</name>
    <dbReference type="NCBI Taxonomy" id="410659"/>
    <lineage>
        <taxon>unclassified sequences</taxon>
        <taxon>metagenomes</taxon>
        <taxon>ecological metagenomes</taxon>
    </lineage>
</organism>
<name>A0A1J5R1R5_9ZZZZ</name>
<accession>A0A1J5R1R5</accession>
<dbReference type="Gene3D" id="3.40.50.620">
    <property type="entry name" value="HUPs"/>
    <property type="match status" value="1"/>
</dbReference>
<dbReference type="SUPFAM" id="SSF52402">
    <property type="entry name" value="Adenine nucleotide alpha hydrolases-like"/>
    <property type="match status" value="1"/>
</dbReference>
<comment type="similarity">
    <text evidence="1">Belongs to the universal stress protein A family.</text>
</comment>
<dbReference type="InterPro" id="IPR014729">
    <property type="entry name" value="Rossmann-like_a/b/a_fold"/>
</dbReference>
<gene>
    <name evidence="3" type="ORF">GALL_282130</name>
</gene>